<protein>
    <recommendedName>
        <fullName evidence="3">Alpha/beta hydrolase</fullName>
    </recommendedName>
</protein>
<accession>A0A6G4XC81</accession>
<dbReference type="InterPro" id="IPR006311">
    <property type="entry name" value="TAT_signal"/>
</dbReference>
<gene>
    <name evidence="1" type="ORF">G6045_04780</name>
</gene>
<sequence>MDRRQVLAAGAVGLATAALGGGTAAANVHGEMADALGAMSDGLGAMTDALGAAPTVLDRGIGWTRTRFLIEGDGSPYAVDVVADTGQRPRSLAYLLPGGGLNFTANFFTPRERNLAHHLRRLGHLVIGITPREDLATAAGIGAGRGLAAHRVDARRVIDAVDAALRLPYQLIGHSAGAALALDLAGRGGDRRLERVVVLDTTGPYEGDLAVRAGQARDTFQSLIDQGSYVNDPGLKGLLARALSDPDGASPVPRPVDPTTRFTHAGLAHYALIRTNTLPGPANWIYRQGHAAGTYTFGASPAEDHFTLAHSPLPVWGEATAALGSGLVPHALLRDLCAIWAGDDATYRIAWDRIRAEVVWINMELGRGDHPLGADLIRRNGNRHVTFQVVPGYAHGDPVWGEQADVEVWPLLTPK</sequence>
<dbReference type="PROSITE" id="PS51318">
    <property type="entry name" value="TAT"/>
    <property type="match status" value="1"/>
</dbReference>
<evidence type="ECO:0000313" key="1">
    <source>
        <dbReference type="EMBL" id="NGO74998.1"/>
    </source>
</evidence>
<comment type="caution">
    <text evidence="1">The sequence shown here is derived from an EMBL/GenBank/DDBJ whole genome shotgun (WGS) entry which is preliminary data.</text>
</comment>
<name>A0A6G4XC81_9ACTN</name>
<dbReference type="RefSeq" id="WP_165330520.1">
    <property type="nucleotide sequence ID" value="NZ_JAAKZW010000008.1"/>
</dbReference>
<proteinExistence type="predicted"/>
<dbReference type="EMBL" id="JAAKZW010000008">
    <property type="protein sequence ID" value="NGO74998.1"/>
    <property type="molecule type" value="Genomic_DNA"/>
</dbReference>
<dbReference type="Proteomes" id="UP000481109">
    <property type="component" value="Unassembled WGS sequence"/>
</dbReference>
<evidence type="ECO:0008006" key="3">
    <source>
        <dbReference type="Google" id="ProtNLM"/>
    </source>
</evidence>
<reference evidence="1 2" key="1">
    <citation type="submission" date="2020-02" db="EMBL/GenBank/DDBJ databases">
        <title>Whole-genome analyses of novel actinobacteria.</title>
        <authorList>
            <person name="Sahin N."/>
            <person name="Tokatli A."/>
        </authorList>
    </citation>
    <scope>NUCLEOTIDE SEQUENCE [LARGE SCALE GENOMIC DNA]</scope>
    <source>
        <strain evidence="1 2">YC504</strain>
    </source>
</reference>
<dbReference type="AlphaFoldDB" id="A0A6G4XC81"/>
<dbReference type="InterPro" id="IPR029058">
    <property type="entry name" value="AB_hydrolase_fold"/>
</dbReference>
<dbReference type="Gene3D" id="3.40.50.1820">
    <property type="entry name" value="alpha/beta hydrolase"/>
    <property type="match status" value="1"/>
</dbReference>
<organism evidence="1 2">
    <name type="scientific">Streptomyces mesophilus</name>
    <dbReference type="NCBI Taxonomy" id="1775132"/>
    <lineage>
        <taxon>Bacteria</taxon>
        <taxon>Bacillati</taxon>
        <taxon>Actinomycetota</taxon>
        <taxon>Actinomycetes</taxon>
        <taxon>Kitasatosporales</taxon>
        <taxon>Streptomycetaceae</taxon>
        <taxon>Streptomyces</taxon>
    </lineage>
</organism>
<keyword evidence="2" id="KW-1185">Reference proteome</keyword>
<evidence type="ECO:0000313" key="2">
    <source>
        <dbReference type="Proteomes" id="UP000481109"/>
    </source>
</evidence>
<dbReference type="SUPFAM" id="SSF53474">
    <property type="entry name" value="alpha/beta-Hydrolases"/>
    <property type="match status" value="1"/>
</dbReference>